<comment type="caution">
    <text evidence="1">The sequence shown here is derived from an EMBL/GenBank/DDBJ whole genome shotgun (WGS) entry which is preliminary data.</text>
</comment>
<accession>A0A645FUW3</accession>
<sequence>MFSNLFTFFLVLLFTIKSFAQNIDTIKLSAFKLCELTTDFLKQKDPNLKEVKVEEMNLCKDGFVQDARYENRIGYESSFFPGVIFQKYRSDVKTIAKIHLTKNFKGYLPDGNYIDMKNLKAIDILKKYDSLQTWTSRGCSDYWGINYSKKIFFYVKINKDKKPQYPIDENYYSEQSIEGIDIMADCYSYYEEKSQKIKPLIILEGKEVSEESMYSLKPEDVEKINVLKDKSATDKYGDKGKNGVIEVFLKKKN</sequence>
<dbReference type="EMBL" id="VSSQ01065614">
    <property type="protein sequence ID" value="MPN18308.1"/>
    <property type="molecule type" value="Genomic_DNA"/>
</dbReference>
<name>A0A645FUW3_9ZZZZ</name>
<evidence type="ECO:0000313" key="1">
    <source>
        <dbReference type="EMBL" id="MPN18308.1"/>
    </source>
</evidence>
<gene>
    <name evidence="1" type="ORF">SDC9_165668</name>
</gene>
<organism evidence="1">
    <name type="scientific">bioreactor metagenome</name>
    <dbReference type="NCBI Taxonomy" id="1076179"/>
    <lineage>
        <taxon>unclassified sequences</taxon>
        <taxon>metagenomes</taxon>
        <taxon>ecological metagenomes</taxon>
    </lineage>
</organism>
<proteinExistence type="predicted"/>
<reference evidence="1" key="1">
    <citation type="submission" date="2019-08" db="EMBL/GenBank/DDBJ databases">
        <authorList>
            <person name="Kucharzyk K."/>
            <person name="Murdoch R.W."/>
            <person name="Higgins S."/>
            <person name="Loffler F."/>
        </authorList>
    </citation>
    <scope>NUCLEOTIDE SEQUENCE</scope>
</reference>
<dbReference type="Gene3D" id="2.170.130.10">
    <property type="entry name" value="TonB-dependent receptor, plug domain"/>
    <property type="match status" value="1"/>
</dbReference>
<evidence type="ECO:0008006" key="2">
    <source>
        <dbReference type="Google" id="ProtNLM"/>
    </source>
</evidence>
<dbReference type="AlphaFoldDB" id="A0A645FUW3"/>
<dbReference type="InterPro" id="IPR037066">
    <property type="entry name" value="Plug_dom_sf"/>
</dbReference>
<protein>
    <recommendedName>
        <fullName evidence="2">TonB-dependent receptor plug domain-containing protein</fullName>
    </recommendedName>
</protein>